<dbReference type="SUPFAM" id="SSF53955">
    <property type="entry name" value="Lysozyme-like"/>
    <property type="match status" value="1"/>
</dbReference>
<dbReference type="Gene3D" id="1.10.530.10">
    <property type="match status" value="1"/>
</dbReference>
<dbReference type="Pfam" id="PF01464">
    <property type="entry name" value="SLT"/>
    <property type="match status" value="1"/>
</dbReference>
<feature type="domain" description="Bacterial Ig" evidence="3">
    <location>
        <begin position="396"/>
        <end position="475"/>
    </location>
</feature>
<evidence type="ECO:0000313" key="4">
    <source>
        <dbReference type="EMBL" id="QIZ08465.1"/>
    </source>
</evidence>
<dbReference type="InterPro" id="IPR041498">
    <property type="entry name" value="Big_6"/>
</dbReference>
<reference evidence="4 5" key="1">
    <citation type="submission" date="2020-04" db="EMBL/GenBank/DDBJ databases">
        <title>Genome-Wide Identification of 5-Methylcytosine Sites in Bacterial Genomes By High-Throughput Sequencing of MspJI Restriction Fragments.</title>
        <authorList>
            <person name="Wu V."/>
        </authorList>
    </citation>
    <scope>NUCLEOTIDE SEQUENCE [LARGE SCALE GENOMIC DNA]</scope>
    <source>
        <strain evidence="4 5">S2</strain>
    </source>
</reference>
<feature type="signal peptide" evidence="1">
    <location>
        <begin position="1"/>
        <end position="25"/>
    </location>
</feature>
<dbReference type="InterPro" id="IPR023346">
    <property type="entry name" value="Lysozyme-like_dom_sf"/>
</dbReference>
<dbReference type="AlphaFoldDB" id="A0A6H1P4S6"/>
<dbReference type="Gene3D" id="2.60.40.10">
    <property type="entry name" value="Immunoglobulins"/>
    <property type="match status" value="2"/>
</dbReference>
<name>A0A6H1P4S6_PRIMG</name>
<evidence type="ECO:0000313" key="5">
    <source>
        <dbReference type="Proteomes" id="UP000501868"/>
    </source>
</evidence>
<feature type="domain" description="Transglycosylase SLT" evidence="2">
    <location>
        <begin position="57"/>
        <end position="160"/>
    </location>
</feature>
<reference evidence="4 5" key="2">
    <citation type="submission" date="2020-04" db="EMBL/GenBank/DDBJ databases">
        <authorList>
            <person name="Fomenkov A."/>
            <person name="Anton B.P."/>
            <person name="Roberts R.J."/>
        </authorList>
    </citation>
    <scope>NUCLEOTIDE SEQUENCE [LARGE SCALE GENOMIC DNA]</scope>
    <source>
        <strain evidence="4 5">S2</strain>
    </source>
</reference>
<gene>
    <name evidence="4" type="ORF">HFZ78_18565</name>
</gene>
<organism evidence="4 5">
    <name type="scientific">Priestia megaterium</name>
    <name type="common">Bacillus megaterium</name>
    <dbReference type="NCBI Taxonomy" id="1404"/>
    <lineage>
        <taxon>Bacteria</taxon>
        <taxon>Bacillati</taxon>
        <taxon>Bacillota</taxon>
        <taxon>Bacilli</taxon>
        <taxon>Bacillales</taxon>
        <taxon>Bacillaceae</taxon>
        <taxon>Priestia</taxon>
    </lineage>
</organism>
<proteinExistence type="predicted"/>
<accession>A0A6H1P4S6</accession>
<dbReference type="NCBIfam" id="NF033510">
    <property type="entry name" value="Ca_tandemer"/>
    <property type="match status" value="2"/>
</dbReference>
<protein>
    <submittedName>
        <fullName evidence="4">Transglycosylase SLT domain-containing protein</fullName>
    </submittedName>
</protein>
<dbReference type="InterPro" id="IPR008258">
    <property type="entry name" value="Transglycosylase_SLT_dom_1"/>
</dbReference>
<dbReference type="EMBL" id="CP051128">
    <property type="protein sequence ID" value="QIZ08465.1"/>
    <property type="molecule type" value="Genomic_DNA"/>
</dbReference>
<dbReference type="InterPro" id="IPR013783">
    <property type="entry name" value="Ig-like_fold"/>
</dbReference>
<feature type="chain" id="PRO_5026053067" evidence="1">
    <location>
        <begin position="26"/>
        <end position="557"/>
    </location>
</feature>
<keyword evidence="1" id="KW-0732">Signal</keyword>
<dbReference type="Proteomes" id="UP000501868">
    <property type="component" value="Chromosome"/>
</dbReference>
<sequence length="557" mass="61456">MKSILLKLGLLTTLSVGLVAGKASAEEMDWATKCLSMGDIKPNENPNFQQINCLLTNAALSKNIPPEVVKGIAEKESSGWNQFENGQAVTDGKGYGIMQVTDSDPDPERIKRDIIYNINQGVNILNEKYSWLEASKLPRIKDAGREMIENWYFPVMAYNGKVPVNSPIKRIDGSRNWNTYQDKVFNNIEVHSYLGYEQEHKILAHYPFKYDDFIYNTESQILKFKTPTPEYLLTGELHESVYFLKNGDFVKVTKEGALLRTQPNTSSPWTAQPLNKTFIFDGNFNYTTESPEQINSKNQFVWFHVTSTDGKSSGYIASAYIAKKKDFVAPIVTGVKNNAAYNKDVTITFDEGTALLNDVAFTKGHTIKKDGKYTLVVKDEEGNTTTIIFTIDKTKPATPSMNSVSDLSTTVTGKAEAGSTVKLSINNKYQKSTTAASSGIYKFTISKQKSGTTISVTATDKVGNVSAPKTLKVVDKTPPAIQSVNKVTSKSKTVTGSAEKYATVKIYRGSTIIGKGSVYSNGKFSVAIKTQKANTYLKVSVIDKAGNQNCRTIKVVK</sequence>
<evidence type="ECO:0000259" key="2">
    <source>
        <dbReference type="Pfam" id="PF01464"/>
    </source>
</evidence>
<evidence type="ECO:0000259" key="3">
    <source>
        <dbReference type="Pfam" id="PF17936"/>
    </source>
</evidence>
<dbReference type="Pfam" id="PF17936">
    <property type="entry name" value="Big_6"/>
    <property type="match status" value="2"/>
</dbReference>
<feature type="domain" description="Bacterial Ig" evidence="3">
    <location>
        <begin position="479"/>
        <end position="548"/>
    </location>
</feature>
<evidence type="ECO:0000256" key="1">
    <source>
        <dbReference type="SAM" id="SignalP"/>
    </source>
</evidence>